<keyword evidence="1" id="KW-0347">Helicase</keyword>
<gene>
    <name evidence="1" type="ORF">PATL70BA_3147</name>
</gene>
<organism evidence="1 2">
    <name type="scientific">Petrocella atlantisensis</name>
    <dbReference type="NCBI Taxonomy" id="2173034"/>
    <lineage>
        <taxon>Bacteria</taxon>
        <taxon>Bacillati</taxon>
        <taxon>Bacillota</taxon>
        <taxon>Clostridia</taxon>
        <taxon>Lachnospirales</taxon>
        <taxon>Vallitaleaceae</taxon>
        <taxon>Petrocella</taxon>
    </lineage>
</organism>
<dbReference type="AlphaFoldDB" id="A0A3P7PJE7"/>
<evidence type="ECO:0000313" key="2">
    <source>
        <dbReference type="Proteomes" id="UP000279029"/>
    </source>
</evidence>
<reference evidence="1 2" key="1">
    <citation type="submission" date="2018-09" db="EMBL/GenBank/DDBJ databases">
        <authorList>
            <person name="Postec A."/>
        </authorList>
    </citation>
    <scope>NUCLEOTIDE SEQUENCE [LARGE SCALE GENOMIC DNA]</scope>
    <source>
        <strain evidence="1">70B-A</strain>
    </source>
</reference>
<accession>A0A3P7PJE7</accession>
<keyword evidence="2" id="KW-1185">Reference proteome</keyword>
<keyword evidence="1" id="KW-0067">ATP-binding</keyword>
<dbReference type="RefSeq" id="WP_125138104.1">
    <property type="nucleotide sequence ID" value="NZ_LR130778.1"/>
</dbReference>
<proteinExistence type="predicted"/>
<dbReference type="KEGG" id="cbar:PATL70BA_3147"/>
<dbReference type="OrthoDB" id="1685048at2"/>
<sequence length="498" mass="58376">MHEYMNMLGGYKDRVARIALFDVFHQLENKLQKDDQGRPIDFFGIGLLGLLFFFENMLMRNQKTGIRELAEFLKKMMGKAITLEDEGYLRLSKQLVDAMRPPSGKRLTKSFYNYETGEPDQIEYALLKAEHWDADNNIQYYALAEEGLELIFATKEYFSEFQISIGQLVLRKQLEKGEFSGALRQVDEMRISVHTIKEKMSKIKHDVQRNIISDDTYERYKEIIEDINRRLYQEHDEFNELRTFIKATKNRLNTSHTMTTDKETKALDYIVRIDNELEHVHYLHASLLNESIELKTTAIEAAGESLYYAGVTSFNFDQEITRKMMTAPLPFETGKVLAAPFLTTKKFRTWSLLTVFEPQVVEHKEMPVSHGFMEVQDDYKPADLLILQQVYKFLLSQMMKDYGNRTQMTLEETLQKGEHAYYHTREFFDLWILLHQRSPIHIKSVLENEEDLLHPAFEACFSTYDRVEVVESAKDIDVQTYYTVKDMILNLGGNEAHE</sequence>
<keyword evidence="1" id="KW-0547">Nucleotide-binding</keyword>
<dbReference type="Proteomes" id="UP000279029">
    <property type="component" value="Chromosome"/>
</dbReference>
<evidence type="ECO:0000313" key="1">
    <source>
        <dbReference type="EMBL" id="VDN49068.1"/>
    </source>
</evidence>
<protein>
    <submittedName>
        <fullName evidence="1">Replicative DNA helicase</fullName>
    </submittedName>
</protein>
<keyword evidence="1" id="KW-0378">Hydrolase</keyword>
<name>A0A3P7PJE7_9FIRM</name>
<dbReference type="EMBL" id="LR130778">
    <property type="protein sequence ID" value="VDN49068.1"/>
    <property type="molecule type" value="Genomic_DNA"/>
</dbReference>
<dbReference type="GO" id="GO:0004386">
    <property type="term" value="F:helicase activity"/>
    <property type="evidence" value="ECO:0007669"/>
    <property type="project" value="UniProtKB-KW"/>
</dbReference>